<keyword evidence="2" id="KW-1185">Reference proteome</keyword>
<dbReference type="EMBL" id="BMFQ01000002">
    <property type="protein sequence ID" value="GGG47946.1"/>
    <property type="molecule type" value="Genomic_DNA"/>
</dbReference>
<protein>
    <submittedName>
        <fullName evidence="1">Uncharacterized protein</fullName>
    </submittedName>
</protein>
<evidence type="ECO:0000313" key="2">
    <source>
        <dbReference type="Proteomes" id="UP000625976"/>
    </source>
</evidence>
<name>A0A917GJK2_9FLAO</name>
<dbReference type="Proteomes" id="UP000625976">
    <property type="component" value="Unassembled WGS sequence"/>
</dbReference>
<evidence type="ECO:0000313" key="1">
    <source>
        <dbReference type="EMBL" id="GGG47946.1"/>
    </source>
</evidence>
<comment type="caution">
    <text evidence="1">The sequence shown here is derived from an EMBL/GenBank/DDBJ whole genome shotgun (WGS) entry which is preliminary data.</text>
</comment>
<gene>
    <name evidence="1" type="ORF">GCM10010976_19160</name>
</gene>
<reference evidence="1" key="2">
    <citation type="submission" date="2020-09" db="EMBL/GenBank/DDBJ databases">
        <authorList>
            <person name="Sun Q."/>
            <person name="Zhou Y."/>
        </authorList>
    </citation>
    <scope>NUCLEOTIDE SEQUENCE</scope>
    <source>
        <strain evidence="1">CGMCC 1.12751</strain>
    </source>
</reference>
<reference evidence="1" key="1">
    <citation type="journal article" date="2014" name="Int. J. Syst. Evol. Microbiol.">
        <title>Complete genome sequence of Corynebacterium casei LMG S-19264T (=DSM 44701T), isolated from a smear-ripened cheese.</title>
        <authorList>
            <consortium name="US DOE Joint Genome Institute (JGI-PGF)"/>
            <person name="Walter F."/>
            <person name="Albersmeier A."/>
            <person name="Kalinowski J."/>
            <person name="Ruckert C."/>
        </authorList>
    </citation>
    <scope>NUCLEOTIDE SEQUENCE</scope>
    <source>
        <strain evidence="1">CGMCC 1.12751</strain>
    </source>
</reference>
<dbReference type="AlphaFoldDB" id="A0A917GJK2"/>
<accession>A0A917GJK2</accession>
<proteinExistence type="predicted"/>
<sequence>MEIASAEVHLPLNPYDSVSFKEPYNPHSPYHLDLKIEDTENDLKQLVLFITLRDGAHFVSPNAERSFKGKFSMTLNENNKLKPREDLIEIPLSVEEIDTHPFVNGTINWVREDTTYKLPLNILTESDFEATGLIRFTIEPRCSLEEIPFVVRQQSGILSVKILGGC</sequence>
<organism evidence="1 2">
    <name type="scientific">Bizionia arctica</name>
    <dbReference type="NCBI Taxonomy" id="1495645"/>
    <lineage>
        <taxon>Bacteria</taxon>
        <taxon>Pseudomonadati</taxon>
        <taxon>Bacteroidota</taxon>
        <taxon>Flavobacteriia</taxon>
        <taxon>Flavobacteriales</taxon>
        <taxon>Flavobacteriaceae</taxon>
        <taxon>Bizionia</taxon>
    </lineage>
</organism>